<proteinExistence type="predicted"/>
<sequence length="70" mass="7544">MVPPTVEEVVPGFVDRGGVGLPGALELLEVDIAGAVEEAVAPARLWRSNRLFSFTSRRDPPVFLVQLPTT</sequence>
<dbReference type="Proteomes" id="UP000479710">
    <property type="component" value="Unassembled WGS sequence"/>
</dbReference>
<dbReference type="EMBL" id="SPHZ02000008">
    <property type="protein sequence ID" value="KAF0901382.1"/>
    <property type="molecule type" value="Genomic_DNA"/>
</dbReference>
<protein>
    <submittedName>
        <fullName evidence="1">Uncharacterized protein</fullName>
    </submittedName>
</protein>
<comment type="caution">
    <text evidence="1">The sequence shown here is derived from an EMBL/GenBank/DDBJ whole genome shotgun (WGS) entry which is preliminary data.</text>
</comment>
<gene>
    <name evidence="1" type="ORF">E2562_000263</name>
</gene>
<evidence type="ECO:0000313" key="2">
    <source>
        <dbReference type="Proteomes" id="UP000479710"/>
    </source>
</evidence>
<dbReference type="AlphaFoldDB" id="A0A6G1CMJ7"/>
<evidence type="ECO:0000313" key="1">
    <source>
        <dbReference type="EMBL" id="KAF0901382.1"/>
    </source>
</evidence>
<keyword evidence="2" id="KW-1185">Reference proteome</keyword>
<reference evidence="1 2" key="1">
    <citation type="submission" date="2019-11" db="EMBL/GenBank/DDBJ databases">
        <title>Whole genome sequence of Oryza granulata.</title>
        <authorList>
            <person name="Li W."/>
        </authorList>
    </citation>
    <scope>NUCLEOTIDE SEQUENCE [LARGE SCALE GENOMIC DNA]</scope>
    <source>
        <strain evidence="2">cv. Menghai</strain>
        <tissue evidence="1">Leaf</tissue>
    </source>
</reference>
<accession>A0A6G1CMJ7</accession>
<organism evidence="1 2">
    <name type="scientific">Oryza meyeriana var. granulata</name>
    <dbReference type="NCBI Taxonomy" id="110450"/>
    <lineage>
        <taxon>Eukaryota</taxon>
        <taxon>Viridiplantae</taxon>
        <taxon>Streptophyta</taxon>
        <taxon>Embryophyta</taxon>
        <taxon>Tracheophyta</taxon>
        <taxon>Spermatophyta</taxon>
        <taxon>Magnoliopsida</taxon>
        <taxon>Liliopsida</taxon>
        <taxon>Poales</taxon>
        <taxon>Poaceae</taxon>
        <taxon>BOP clade</taxon>
        <taxon>Oryzoideae</taxon>
        <taxon>Oryzeae</taxon>
        <taxon>Oryzinae</taxon>
        <taxon>Oryza</taxon>
        <taxon>Oryza meyeriana</taxon>
    </lineage>
</organism>
<name>A0A6G1CMJ7_9ORYZ</name>